<organism evidence="1 2">
    <name type="scientific">Vespula pensylvanica</name>
    <name type="common">Western yellow jacket</name>
    <name type="synonym">Wasp</name>
    <dbReference type="NCBI Taxonomy" id="30213"/>
    <lineage>
        <taxon>Eukaryota</taxon>
        <taxon>Metazoa</taxon>
        <taxon>Ecdysozoa</taxon>
        <taxon>Arthropoda</taxon>
        <taxon>Hexapoda</taxon>
        <taxon>Insecta</taxon>
        <taxon>Pterygota</taxon>
        <taxon>Neoptera</taxon>
        <taxon>Endopterygota</taxon>
        <taxon>Hymenoptera</taxon>
        <taxon>Apocrita</taxon>
        <taxon>Aculeata</taxon>
        <taxon>Vespoidea</taxon>
        <taxon>Vespidae</taxon>
        <taxon>Vespinae</taxon>
        <taxon>Vespula</taxon>
    </lineage>
</organism>
<protein>
    <submittedName>
        <fullName evidence="1">Uncharacterized protein</fullName>
    </submittedName>
</protein>
<gene>
    <name evidence="1" type="ORF">H0235_010326</name>
</gene>
<name>A0A834NXH8_VESPE</name>
<evidence type="ECO:0000313" key="2">
    <source>
        <dbReference type="Proteomes" id="UP000600918"/>
    </source>
</evidence>
<reference evidence="1" key="1">
    <citation type="journal article" date="2020" name="G3 (Bethesda)">
        <title>High-Quality Assemblies for Three Invasive Social Wasps from the &lt;i&gt;Vespula&lt;/i&gt; Genus.</title>
        <authorList>
            <person name="Harrop T.W.R."/>
            <person name="Guhlin J."/>
            <person name="McLaughlin G.M."/>
            <person name="Permina E."/>
            <person name="Stockwell P."/>
            <person name="Gilligan J."/>
            <person name="Le Lec M.F."/>
            <person name="Gruber M.A.M."/>
            <person name="Quinn O."/>
            <person name="Lovegrove M."/>
            <person name="Duncan E.J."/>
            <person name="Remnant E.J."/>
            <person name="Van Eeckhoven J."/>
            <person name="Graham B."/>
            <person name="Knapp R.A."/>
            <person name="Langford K.W."/>
            <person name="Kronenberg Z."/>
            <person name="Press M.O."/>
            <person name="Eacker S.M."/>
            <person name="Wilson-Rankin E.E."/>
            <person name="Purcell J."/>
            <person name="Lester P.J."/>
            <person name="Dearden P.K."/>
        </authorList>
    </citation>
    <scope>NUCLEOTIDE SEQUENCE</scope>
    <source>
        <strain evidence="1">Volc-1</strain>
    </source>
</reference>
<evidence type="ECO:0000313" key="1">
    <source>
        <dbReference type="EMBL" id="KAF7420029.1"/>
    </source>
</evidence>
<sequence>MKFVHDRFRGGGCGEGTWRRGTGTLNYAESRSFASEHGGTHKSWLGISSSNLKKVLTLPGTDSLSTVIYARRGIRECGKDVRHSGCRDAFAIRILYISPWCAF</sequence>
<dbReference type="EMBL" id="JACSDY010000009">
    <property type="protein sequence ID" value="KAF7420029.1"/>
    <property type="molecule type" value="Genomic_DNA"/>
</dbReference>
<dbReference type="AlphaFoldDB" id="A0A834NXH8"/>
<dbReference type="Proteomes" id="UP000600918">
    <property type="component" value="Unassembled WGS sequence"/>
</dbReference>
<proteinExistence type="predicted"/>
<accession>A0A834NXH8</accession>
<comment type="caution">
    <text evidence="1">The sequence shown here is derived from an EMBL/GenBank/DDBJ whole genome shotgun (WGS) entry which is preliminary data.</text>
</comment>
<keyword evidence="2" id="KW-1185">Reference proteome</keyword>